<feature type="transmembrane region" description="Helical" evidence="1">
    <location>
        <begin position="167"/>
        <end position="185"/>
    </location>
</feature>
<keyword evidence="1" id="KW-0812">Transmembrane</keyword>
<keyword evidence="1" id="KW-1133">Transmembrane helix</keyword>
<sequence length="195" mass="20145">MTRYSCLGFVMFLAFVGAGVVLVALLEFAGARAQRCTAPGSVDLARVAAPVGQPDVSLAVTRGVGQMTVAHVTPARSLPVNLDEGTGTGRPLAVMQGTAPTALVRRASVQEPFEDPGQADSLPRVVNNATNWLRAMAGVVGVLMLTVAGFMGLFAREPADMDRARRAAGASALGFLVTMLAPQIVDILRSLAGVG</sequence>
<proteinExistence type="predicted"/>
<dbReference type="EMBL" id="JAHBAY010000014">
    <property type="protein sequence ID" value="MBT0772954.1"/>
    <property type="molecule type" value="Genomic_DNA"/>
</dbReference>
<dbReference type="Proteomes" id="UP001197247">
    <property type="component" value="Unassembled WGS sequence"/>
</dbReference>
<accession>A0ABS5TPC0</accession>
<dbReference type="Pfam" id="PF18895">
    <property type="entry name" value="T4SS_pilin"/>
    <property type="match status" value="1"/>
</dbReference>
<comment type="caution">
    <text evidence="2">The sequence shown here is derived from an EMBL/GenBank/DDBJ whole genome shotgun (WGS) entry which is preliminary data.</text>
</comment>
<keyword evidence="3" id="KW-1185">Reference proteome</keyword>
<dbReference type="RefSeq" id="WP_214159491.1">
    <property type="nucleotide sequence ID" value="NZ_JAHBAY010000014.1"/>
</dbReference>
<evidence type="ECO:0000313" key="2">
    <source>
        <dbReference type="EMBL" id="MBT0772954.1"/>
    </source>
</evidence>
<keyword evidence="1" id="KW-0472">Membrane</keyword>
<feature type="transmembrane region" description="Helical" evidence="1">
    <location>
        <begin position="132"/>
        <end position="155"/>
    </location>
</feature>
<gene>
    <name evidence="2" type="ORF">KIH74_28685</name>
</gene>
<dbReference type="InterPro" id="IPR043993">
    <property type="entry name" value="T4SS_pilin"/>
</dbReference>
<evidence type="ECO:0000256" key="1">
    <source>
        <dbReference type="SAM" id="Phobius"/>
    </source>
</evidence>
<organism evidence="2 3">
    <name type="scientific">Kineosporia corallincola</name>
    <dbReference type="NCBI Taxonomy" id="2835133"/>
    <lineage>
        <taxon>Bacteria</taxon>
        <taxon>Bacillati</taxon>
        <taxon>Actinomycetota</taxon>
        <taxon>Actinomycetes</taxon>
        <taxon>Kineosporiales</taxon>
        <taxon>Kineosporiaceae</taxon>
        <taxon>Kineosporia</taxon>
    </lineage>
</organism>
<reference evidence="2 3" key="1">
    <citation type="submission" date="2021-05" db="EMBL/GenBank/DDBJ databases">
        <title>Kineosporia and Streptomyces sp. nov. two new marine actinobacteria isolated from Coral.</title>
        <authorList>
            <person name="Buangrab K."/>
            <person name="Sutthacheep M."/>
            <person name="Yeemin T."/>
            <person name="Harunari E."/>
            <person name="Igarashi Y."/>
            <person name="Kanchanasin P."/>
            <person name="Tanasupawat S."/>
            <person name="Phongsopitanun W."/>
        </authorList>
    </citation>
    <scope>NUCLEOTIDE SEQUENCE [LARGE SCALE GENOMIC DNA]</scope>
    <source>
        <strain evidence="2 3">J2-2</strain>
    </source>
</reference>
<evidence type="ECO:0000313" key="3">
    <source>
        <dbReference type="Proteomes" id="UP001197247"/>
    </source>
</evidence>
<name>A0ABS5TPC0_9ACTN</name>
<protein>
    <submittedName>
        <fullName evidence="2">Uncharacterized protein</fullName>
    </submittedName>
</protein>